<dbReference type="Pfam" id="PF00048">
    <property type="entry name" value="IL8"/>
    <property type="match status" value="1"/>
</dbReference>
<feature type="chain" id="PRO_5040330218" description="Chemokine interleukin-8-like domain-containing protein" evidence="2">
    <location>
        <begin position="20"/>
        <end position="92"/>
    </location>
</feature>
<comment type="caution">
    <text evidence="4">The sequence shown here is derived from an EMBL/GenBank/DDBJ whole genome shotgun (WGS) entry which is preliminary data.</text>
</comment>
<dbReference type="InterPro" id="IPR001811">
    <property type="entry name" value="Chemokine_IL8-like_dom"/>
</dbReference>
<evidence type="ECO:0000313" key="5">
    <source>
        <dbReference type="Proteomes" id="UP001142489"/>
    </source>
</evidence>
<evidence type="ECO:0000313" key="4">
    <source>
        <dbReference type="EMBL" id="KAJ7327228.1"/>
    </source>
</evidence>
<feature type="domain" description="Chemokine interleukin-8-like" evidence="3">
    <location>
        <begin position="27"/>
        <end position="83"/>
    </location>
</feature>
<dbReference type="InterPro" id="IPR036048">
    <property type="entry name" value="Interleukin_8-like_sf"/>
</dbReference>
<keyword evidence="1" id="KW-0202">Cytokine</keyword>
<dbReference type="Gene3D" id="2.40.50.40">
    <property type="match status" value="1"/>
</dbReference>
<feature type="signal peptide" evidence="2">
    <location>
        <begin position="1"/>
        <end position="19"/>
    </location>
</feature>
<accession>A0A9Q0XU56</accession>
<dbReference type="EMBL" id="JAPFRF010000007">
    <property type="protein sequence ID" value="KAJ7327228.1"/>
    <property type="molecule type" value="Genomic_DNA"/>
</dbReference>
<evidence type="ECO:0000259" key="3">
    <source>
        <dbReference type="Pfam" id="PF00048"/>
    </source>
</evidence>
<gene>
    <name evidence="4" type="ORF">JRQ81_016987</name>
</gene>
<reference evidence="4" key="1">
    <citation type="journal article" date="2023" name="DNA Res.">
        <title>Chromosome-level genome assembly of Phrynocephalus forsythii using third-generation DNA sequencing and Hi-C analysis.</title>
        <authorList>
            <person name="Qi Y."/>
            <person name="Zhao W."/>
            <person name="Zhao Y."/>
            <person name="Niu C."/>
            <person name="Cao S."/>
            <person name="Zhang Y."/>
        </authorList>
    </citation>
    <scope>NUCLEOTIDE SEQUENCE</scope>
    <source>
        <tissue evidence="4">Muscle</tissue>
    </source>
</reference>
<organism evidence="4 5">
    <name type="scientific">Phrynocephalus forsythii</name>
    <dbReference type="NCBI Taxonomy" id="171643"/>
    <lineage>
        <taxon>Eukaryota</taxon>
        <taxon>Metazoa</taxon>
        <taxon>Chordata</taxon>
        <taxon>Craniata</taxon>
        <taxon>Vertebrata</taxon>
        <taxon>Euteleostomi</taxon>
        <taxon>Lepidosauria</taxon>
        <taxon>Squamata</taxon>
        <taxon>Bifurcata</taxon>
        <taxon>Unidentata</taxon>
        <taxon>Episquamata</taxon>
        <taxon>Toxicofera</taxon>
        <taxon>Iguania</taxon>
        <taxon>Acrodonta</taxon>
        <taxon>Agamidae</taxon>
        <taxon>Agaminae</taxon>
        <taxon>Phrynocephalus</taxon>
    </lineage>
</organism>
<evidence type="ECO:0000256" key="1">
    <source>
        <dbReference type="ARBA" id="ARBA00022514"/>
    </source>
</evidence>
<dbReference type="AlphaFoldDB" id="A0A9Q0XU56"/>
<protein>
    <recommendedName>
        <fullName evidence="3">Chemokine interleukin-8-like domain-containing protein</fullName>
    </recommendedName>
</protein>
<name>A0A9Q0XU56_9SAUR</name>
<evidence type="ECO:0000256" key="2">
    <source>
        <dbReference type="SAM" id="SignalP"/>
    </source>
</evidence>
<keyword evidence="2" id="KW-0732">Signal</keyword>
<dbReference type="GO" id="GO:0005615">
    <property type="term" value="C:extracellular space"/>
    <property type="evidence" value="ECO:0007669"/>
    <property type="project" value="UniProtKB-KW"/>
</dbReference>
<keyword evidence="5" id="KW-1185">Reference proteome</keyword>
<dbReference type="SUPFAM" id="SSF54117">
    <property type="entry name" value="Interleukin 8-like chemokines"/>
    <property type="match status" value="1"/>
</dbReference>
<dbReference type="GO" id="GO:0008009">
    <property type="term" value="F:chemokine activity"/>
    <property type="evidence" value="ECO:0007669"/>
    <property type="project" value="InterPro"/>
</dbReference>
<dbReference type="OrthoDB" id="8872899at2759"/>
<dbReference type="Proteomes" id="UP001142489">
    <property type="component" value="Unassembled WGS sequence"/>
</dbReference>
<dbReference type="GO" id="GO:0006955">
    <property type="term" value="P:immune response"/>
    <property type="evidence" value="ECO:0007669"/>
    <property type="project" value="InterPro"/>
</dbReference>
<proteinExistence type="predicted"/>
<sequence>MKPVLVITFLLLCAALLQGMPTSSRGRCLCRGKLQPDVNMKKVAEFHYHRPTPSCAVEELVLIFKRSGKTACLDLNSHRGRNIKEAIMKKKK</sequence>